<evidence type="ECO:0000256" key="1">
    <source>
        <dbReference type="SAM" id="MobiDB-lite"/>
    </source>
</evidence>
<dbReference type="Proteomes" id="UP000045706">
    <property type="component" value="Unassembled WGS sequence"/>
</dbReference>
<protein>
    <submittedName>
        <fullName evidence="2">Uncharacterized protein</fullName>
    </submittedName>
</protein>
<name>A0A0G4NKY7_VERLO</name>
<gene>
    <name evidence="2" type="ORF">BN1723_020179</name>
</gene>
<reference evidence="3" key="1">
    <citation type="submission" date="2015-05" db="EMBL/GenBank/DDBJ databases">
        <authorList>
            <person name="Fogelqvist Johan"/>
        </authorList>
    </citation>
    <scope>NUCLEOTIDE SEQUENCE [LARGE SCALE GENOMIC DNA]</scope>
</reference>
<dbReference type="EMBL" id="CVQI01036165">
    <property type="protein sequence ID" value="CRK47099.1"/>
    <property type="molecule type" value="Genomic_DNA"/>
</dbReference>
<sequence>MNGHFASVGAEPGAQDYEHGVQVIDDQKEF</sequence>
<proteinExistence type="predicted"/>
<feature type="region of interest" description="Disordered" evidence="1">
    <location>
        <begin position="1"/>
        <end position="30"/>
    </location>
</feature>
<evidence type="ECO:0000313" key="2">
    <source>
        <dbReference type="EMBL" id="CRK47099.1"/>
    </source>
</evidence>
<accession>A0A0G4NKY7</accession>
<feature type="non-terminal residue" evidence="2">
    <location>
        <position position="30"/>
    </location>
</feature>
<evidence type="ECO:0000313" key="3">
    <source>
        <dbReference type="Proteomes" id="UP000045706"/>
    </source>
</evidence>
<organism evidence="2 3">
    <name type="scientific">Verticillium longisporum</name>
    <name type="common">Verticillium dahliae var. longisporum</name>
    <dbReference type="NCBI Taxonomy" id="100787"/>
    <lineage>
        <taxon>Eukaryota</taxon>
        <taxon>Fungi</taxon>
        <taxon>Dikarya</taxon>
        <taxon>Ascomycota</taxon>
        <taxon>Pezizomycotina</taxon>
        <taxon>Sordariomycetes</taxon>
        <taxon>Hypocreomycetidae</taxon>
        <taxon>Glomerellales</taxon>
        <taxon>Plectosphaerellaceae</taxon>
        <taxon>Verticillium</taxon>
    </lineage>
</organism>
<dbReference type="AlphaFoldDB" id="A0A0G4NKY7"/>